<evidence type="ECO:0000313" key="5">
    <source>
        <dbReference type="EMBL" id="ESL08533.1"/>
    </source>
</evidence>
<keyword evidence="6" id="KW-1185">Reference proteome</keyword>
<accession>A0A061IZF8</accession>
<dbReference type="GO" id="GO:0005524">
    <property type="term" value="F:ATP binding"/>
    <property type="evidence" value="ECO:0007669"/>
    <property type="project" value="UniProtKB-KW"/>
</dbReference>
<dbReference type="OrthoDB" id="258143at2759"/>
<dbReference type="PANTHER" id="PTHR12755">
    <property type="entry name" value="CLEAVAGE/POLYADENYLATION FACTOR IA SUBUNIT CLP1P"/>
    <property type="match status" value="1"/>
</dbReference>
<dbReference type="InterPro" id="IPR027417">
    <property type="entry name" value="P-loop_NTPase"/>
</dbReference>
<dbReference type="GO" id="GO:0006388">
    <property type="term" value="P:tRNA splicing, via endonucleolytic cleavage and ligation"/>
    <property type="evidence" value="ECO:0007669"/>
    <property type="project" value="TreeGrafter"/>
</dbReference>
<dbReference type="AlphaFoldDB" id="A0A061IZF8"/>
<dbReference type="Pfam" id="PF16573">
    <property type="entry name" value="CLP1_N"/>
    <property type="match status" value="1"/>
</dbReference>
<gene>
    <name evidence="5" type="ORF">TRSC58_03762</name>
</gene>
<dbReference type="PANTHER" id="PTHR12755:SF7">
    <property type="entry name" value="POLYRIBONUCLEOTIDE 5'-HYDROXYL-KINASE CLP1 P-LOOP DOMAIN-CONTAINING PROTEIN"/>
    <property type="match status" value="1"/>
</dbReference>
<dbReference type="InterPro" id="IPR032319">
    <property type="entry name" value="CLP1_P"/>
</dbReference>
<dbReference type="Gene3D" id="3.40.50.300">
    <property type="entry name" value="P-loop containing nucleotide triphosphate hydrolases"/>
    <property type="match status" value="1"/>
</dbReference>
<evidence type="ECO:0000256" key="2">
    <source>
        <dbReference type="ARBA" id="ARBA00022840"/>
    </source>
</evidence>
<evidence type="ECO:0000259" key="4">
    <source>
        <dbReference type="Pfam" id="PF16575"/>
    </source>
</evidence>
<feature type="domain" description="Clp1 P-loop" evidence="4">
    <location>
        <begin position="136"/>
        <end position="242"/>
    </location>
</feature>
<protein>
    <recommendedName>
        <fullName evidence="7">Mucin-associated surface protein (MASP)</fullName>
    </recommendedName>
</protein>
<keyword evidence="1" id="KW-0547">Nucleotide-binding</keyword>
<dbReference type="InterPro" id="IPR038239">
    <property type="entry name" value="Clp1_N_sf"/>
</dbReference>
<reference evidence="5 6" key="1">
    <citation type="submission" date="2013-07" db="EMBL/GenBank/DDBJ databases">
        <authorList>
            <person name="Stoco P.H."/>
            <person name="Wagner G."/>
            <person name="Gerber A."/>
            <person name="Zaha A."/>
            <person name="Thompson C."/>
            <person name="Bartholomeu D.C."/>
            <person name="Luckemeyer D.D."/>
            <person name="Bahia D."/>
            <person name="Loreto E."/>
            <person name="Prestes E.B."/>
            <person name="Lima F.M."/>
            <person name="Rodrigues-Luiz G."/>
            <person name="Vallejo G.A."/>
            <person name="Filho J.F."/>
            <person name="Monteiro K.M."/>
            <person name="Tyler K.M."/>
            <person name="de Almeida L.G."/>
            <person name="Ortiz M.F."/>
            <person name="Siervo M.A."/>
            <person name="de Moraes M.H."/>
            <person name="Cunha O.L."/>
            <person name="Mendonca-Neto R."/>
            <person name="Silva R."/>
            <person name="Teixeira S.M."/>
            <person name="Murta S.M."/>
            <person name="Sincero T.C."/>
            <person name="Mendes T.A."/>
            <person name="Urmenyi T.P."/>
            <person name="Silva V.G."/>
            <person name="da Rocha W.D."/>
            <person name="Andersson B."/>
            <person name="Romanha A.J."/>
            <person name="Steindel M."/>
            <person name="de Vasconcelos A.T."/>
            <person name="Grisard E.C."/>
        </authorList>
    </citation>
    <scope>NUCLEOTIDE SEQUENCE [LARGE SCALE GENOMIC DNA]</scope>
    <source>
        <strain evidence="5 6">SC58</strain>
    </source>
</reference>
<dbReference type="Proteomes" id="UP000031737">
    <property type="component" value="Unassembled WGS sequence"/>
</dbReference>
<dbReference type="GO" id="GO:0051731">
    <property type="term" value="F:polynucleotide 5'-hydroxyl-kinase activity"/>
    <property type="evidence" value="ECO:0007669"/>
    <property type="project" value="InterPro"/>
</dbReference>
<organism evidence="5 6">
    <name type="scientific">Trypanosoma rangeli SC58</name>
    <dbReference type="NCBI Taxonomy" id="429131"/>
    <lineage>
        <taxon>Eukaryota</taxon>
        <taxon>Discoba</taxon>
        <taxon>Euglenozoa</taxon>
        <taxon>Kinetoplastea</taxon>
        <taxon>Metakinetoplastina</taxon>
        <taxon>Trypanosomatida</taxon>
        <taxon>Trypanosomatidae</taxon>
        <taxon>Trypanosoma</taxon>
        <taxon>Herpetosoma</taxon>
    </lineage>
</organism>
<dbReference type="VEuPathDB" id="TriTrypDB:TRSC58_03762"/>
<dbReference type="Pfam" id="PF16575">
    <property type="entry name" value="CLP1_P"/>
    <property type="match status" value="1"/>
</dbReference>
<name>A0A061IZF8_TRYRA</name>
<dbReference type="EMBL" id="AUPL01003762">
    <property type="protein sequence ID" value="ESL08533.1"/>
    <property type="molecule type" value="Genomic_DNA"/>
</dbReference>
<evidence type="ECO:0000259" key="3">
    <source>
        <dbReference type="Pfam" id="PF16573"/>
    </source>
</evidence>
<evidence type="ECO:0008006" key="7">
    <source>
        <dbReference type="Google" id="ProtNLM"/>
    </source>
</evidence>
<comment type="caution">
    <text evidence="5">The sequence shown here is derived from an EMBL/GenBank/DDBJ whole genome shotgun (WGS) entry which is preliminary data.</text>
</comment>
<feature type="domain" description="Clp1 N-terminal" evidence="3">
    <location>
        <begin position="35"/>
        <end position="115"/>
    </location>
</feature>
<evidence type="ECO:0000313" key="6">
    <source>
        <dbReference type="Proteomes" id="UP000031737"/>
    </source>
</evidence>
<evidence type="ECO:0000256" key="1">
    <source>
        <dbReference type="ARBA" id="ARBA00022741"/>
    </source>
</evidence>
<dbReference type="Gene3D" id="2.60.120.1030">
    <property type="entry name" value="Clp1, DNA binding domain"/>
    <property type="match status" value="1"/>
</dbReference>
<sequence>MALADRTYVLPAMGELRVSAATSAHEPTTLMLQPQVEEGADQPRADVFGTELLPGVAVHLPPGRSVGVFSPTGCSLVVSAPHAVLQASYATACNATNARSLADINTHLEVLRVKARRGGADAPGPRVLFVADRRAVGTSSYVRTLTNYAVRLGYHPLLLDAAVEAPRFGYPGLVSLYSMQHTVDIEEEMCFVPAVHGFQGVGKHEDPALFTYVLRQLMRLATERMARSDRCRVGGLFVDYGTISRSLVEVAEAWECSEERLEEQRKANPLDVLVDVITEADIDHVFVVGSAWLRFKLAQRVQQRVGGSQLKPFVMPSTVTCATGMSLHLFLVDATECGVPNDDLFFRRQCWLRYFFGTRTTAVKPTLLTVNLSLLRLAVVGKGETSSMSTFMPMDDDDPQQGHPAAGQTVSLTYVQPQDVDLKDRILALSFAAELEELPDGTLHRVPFAVFEARLRQGLIMGFALVESVSSSKITLLTNAAPVRKDKGLCFILTEDRLATQLSTSTG</sequence>
<keyword evidence="2" id="KW-0067">ATP-binding</keyword>
<dbReference type="GO" id="GO:0005634">
    <property type="term" value="C:nucleus"/>
    <property type="evidence" value="ECO:0007669"/>
    <property type="project" value="TreeGrafter"/>
</dbReference>
<proteinExistence type="predicted"/>
<dbReference type="InterPro" id="IPR032324">
    <property type="entry name" value="Clp1_N"/>
</dbReference>
<dbReference type="InterPro" id="IPR045116">
    <property type="entry name" value="Clp1/Grc3"/>
</dbReference>